<dbReference type="GO" id="GO:0007165">
    <property type="term" value="P:signal transduction"/>
    <property type="evidence" value="ECO:0007669"/>
    <property type="project" value="InterPro"/>
</dbReference>
<dbReference type="InterPro" id="IPR011993">
    <property type="entry name" value="PH-like_dom_sf"/>
</dbReference>
<dbReference type="Pfam" id="PF00169">
    <property type="entry name" value="PH"/>
    <property type="match status" value="1"/>
</dbReference>
<organism evidence="3">
    <name type="scientific">Schistocephalus solidus</name>
    <name type="common">Tapeworm</name>
    <dbReference type="NCBI Taxonomy" id="70667"/>
    <lineage>
        <taxon>Eukaryota</taxon>
        <taxon>Metazoa</taxon>
        <taxon>Spiralia</taxon>
        <taxon>Lophotrochozoa</taxon>
        <taxon>Platyhelminthes</taxon>
        <taxon>Cestoda</taxon>
        <taxon>Eucestoda</taxon>
        <taxon>Diphyllobothriidea</taxon>
        <taxon>Diphyllobothriidae</taxon>
        <taxon>Schistocephalus</taxon>
    </lineage>
</organism>
<dbReference type="InterPro" id="IPR001849">
    <property type="entry name" value="PH_domain"/>
</dbReference>
<dbReference type="PANTHER" id="PTHR11243:SF23">
    <property type="entry name" value="LD06925P"/>
    <property type="match status" value="1"/>
</dbReference>
<evidence type="ECO:0000259" key="2">
    <source>
        <dbReference type="PROSITE" id="PS50200"/>
    </source>
</evidence>
<feature type="region of interest" description="Disordered" evidence="1">
    <location>
        <begin position="154"/>
        <end position="180"/>
    </location>
</feature>
<feature type="non-terminal residue" evidence="3">
    <location>
        <position position="1"/>
    </location>
</feature>
<feature type="compositionally biased region" description="Low complexity" evidence="1">
    <location>
        <begin position="7"/>
        <end position="28"/>
    </location>
</feature>
<feature type="compositionally biased region" description="Polar residues" evidence="1">
    <location>
        <begin position="154"/>
        <end position="178"/>
    </location>
</feature>
<feature type="region of interest" description="Disordered" evidence="1">
    <location>
        <begin position="1"/>
        <end position="53"/>
    </location>
</feature>
<feature type="compositionally biased region" description="Polar residues" evidence="1">
    <location>
        <begin position="499"/>
        <end position="531"/>
    </location>
</feature>
<feature type="domain" description="Ras-associating" evidence="2">
    <location>
        <begin position="202"/>
        <end position="289"/>
    </location>
</feature>
<accession>A0A0X3NW16</accession>
<dbReference type="PANTHER" id="PTHR11243">
    <property type="entry name" value="GROWTH FACTOR RECEPTOR-BOUND PROTEIN"/>
    <property type="match status" value="1"/>
</dbReference>
<dbReference type="AlphaFoldDB" id="A0A0X3NW16"/>
<name>A0A0X3NW16_SCHSO</name>
<evidence type="ECO:0000256" key="1">
    <source>
        <dbReference type="SAM" id="MobiDB-lite"/>
    </source>
</evidence>
<dbReference type="InterPro" id="IPR029071">
    <property type="entry name" value="Ubiquitin-like_domsf"/>
</dbReference>
<dbReference type="Gene3D" id="2.30.29.30">
    <property type="entry name" value="Pleckstrin-homology domain (PH domain)/Phosphotyrosine-binding domain (PTB)"/>
    <property type="match status" value="1"/>
</dbReference>
<dbReference type="PROSITE" id="PS50200">
    <property type="entry name" value="RA"/>
    <property type="match status" value="1"/>
</dbReference>
<dbReference type="SUPFAM" id="SSF54236">
    <property type="entry name" value="Ubiquitin-like"/>
    <property type="match status" value="1"/>
</dbReference>
<protein>
    <recommendedName>
        <fullName evidence="2">Ras-associating domain-containing protein</fullName>
    </recommendedName>
</protein>
<dbReference type="SUPFAM" id="SSF50729">
    <property type="entry name" value="PH domain-like"/>
    <property type="match status" value="1"/>
</dbReference>
<gene>
    <name evidence="3" type="ORF">TR164314</name>
</gene>
<dbReference type="InterPro" id="IPR039665">
    <property type="entry name" value="PH_APBB1IP"/>
</dbReference>
<dbReference type="Gene3D" id="3.10.20.90">
    <property type="entry name" value="Phosphatidylinositol 3-kinase Catalytic Subunit, Chain A, domain 1"/>
    <property type="match status" value="1"/>
</dbReference>
<dbReference type="SMART" id="SM00314">
    <property type="entry name" value="RA"/>
    <property type="match status" value="1"/>
</dbReference>
<dbReference type="SMART" id="SM00233">
    <property type="entry name" value="PH"/>
    <property type="match status" value="1"/>
</dbReference>
<proteinExistence type="predicted"/>
<evidence type="ECO:0000313" key="3">
    <source>
        <dbReference type="EMBL" id="JAP39086.1"/>
    </source>
</evidence>
<sequence>LLPRVPPTDVSPASSSSSPSSSSSIPLLPRVPPTEGQQVSVDDAACSSASNAAYPRRSVSVGNASSSPFAPLANQSYSPAPTASDGGLALSARQSQNLEDRPLCGSFNALGEQKVSTAVTDGRPVALNGATVMLHRMHSEDSNGERLLYTNDASSALSSHSEGPPSCHSNGDSLSGKSVSDLPEVSEKLNQVYDLANRLQLNKLVVRIFRPDKTTKAILIDHCMTAGEVASMLIEKNFLEPSIHLCLVEKVPSLKVERVFEETENVADCILAWPTRSQNMIFFEQRESHYGFIESPRNWLGETFTDAHGYHSSESVLKMLENADSAGAPEWHDFLYIRKPGEKTWARRFCVIRNSGLYTTKKNKRAYTPTGLIRLLVFDEHIHIYTTTGGWSRMHAPTPHGFALKTYAAQDFSSTHVFCFCASDEAALRQWVCRLRIAMLGRRLLSDYEEAVRRISSRTQANSQQASYKTLTRKSPIECRRASKHTVYSASPQRMPKRQVSTGSLNSSPVIKMPLSQQMPHSQQLSFTGNLSPPLPRAVGHPLKNGDAVDRYQYQNLR</sequence>
<dbReference type="CDD" id="cd01259">
    <property type="entry name" value="PH_APBB1IP"/>
    <property type="match status" value="1"/>
</dbReference>
<feature type="region of interest" description="Disordered" evidence="1">
    <location>
        <begin position="483"/>
        <end position="558"/>
    </location>
</feature>
<feature type="compositionally biased region" description="Low complexity" evidence="1">
    <location>
        <begin position="39"/>
        <end position="53"/>
    </location>
</feature>
<dbReference type="Pfam" id="PF21989">
    <property type="entry name" value="RA_2"/>
    <property type="match status" value="1"/>
</dbReference>
<dbReference type="EMBL" id="GEEE01024139">
    <property type="protein sequence ID" value="JAP39086.1"/>
    <property type="molecule type" value="Transcribed_RNA"/>
</dbReference>
<dbReference type="InterPro" id="IPR039664">
    <property type="entry name" value="GRB/APBB1IP"/>
</dbReference>
<dbReference type="InterPro" id="IPR000159">
    <property type="entry name" value="RA_dom"/>
</dbReference>
<reference evidence="3" key="1">
    <citation type="submission" date="2016-01" db="EMBL/GenBank/DDBJ databases">
        <title>Reference transcriptome for the parasite Schistocephalus solidus: insights into the molecular evolution of parasitism.</title>
        <authorList>
            <person name="Hebert F.O."/>
            <person name="Grambauer S."/>
            <person name="Barber I."/>
            <person name="Landry C.R."/>
            <person name="Aubin-Horth N."/>
        </authorList>
    </citation>
    <scope>NUCLEOTIDE SEQUENCE</scope>
</reference>